<accession>A0A1U7NP20</accession>
<dbReference type="AlphaFoldDB" id="A0A1U7NP20"/>
<proteinExistence type="predicted"/>
<dbReference type="OrthoDB" id="1767496at2"/>
<dbReference type="Proteomes" id="UP000186705">
    <property type="component" value="Unassembled WGS sequence"/>
</dbReference>
<protein>
    <submittedName>
        <fullName evidence="1">Uncharacterized protein</fullName>
    </submittedName>
</protein>
<keyword evidence="2" id="KW-1185">Reference proteome</keyword>
<dbReference type="STRING" id="1862672.BO225_03605"/>
<evidence type="ECO:0000313" key="1">
    <source>
        <dbReference type="EMBL" id="OLU47223.1"/>
    </source>
</evidence>
<gene>
    <name evidence="1" type="ORF">BO225_03605</name>
</gene>
<evidence type="ECO:0000313" key="2">
    <source>
        <dbReference type="Proteomes" id="UP000186705"/>
    </source>
</evidence>
<reference evidence="1 2" key="1">
    <citation type="submission" date="2016-11" db="EMBL/GenBank/DDBJ databases">
        <title>Description of two novel members of the family Erysipelotrichaceae: Ileibacterium lipovorans gen. nov., sp. nov. and Dubosiella newyorkensis, gen. nov., sp. nov.</title>
        <authorList>
            <person name="Cox L.M."/>
            <person name="Sohn J."/>
            <person name="Tyrrell K.L."/>
            <person name="Citron D.M."/>
            <person name="Lawson P.A."/>
            <person name="Patel N.B."/>
            <person name="Iizumi T."/>
            <person name="Perez-Perez G.I."/>
            <person name="Goldstein E.J."/>
            <person name="Blaser M.J."/>
        </authorList>
    </citation>
    <scope>NUCLEOTIDE SEQUENCE [LARGE SCALE GENOMIC DNA]</scope>
    <source>
        <strain evidence="1 2">NYU-BL-A4</strain>
    </source>
</reference>
<comment type="caution">
    <text evidence="1">The sequence shown here is derived from an EMBL/GenBank/DDBJ whole genome shotgun (WGS) entry which is preliminary data.</text>
</comment>
<name>A0A1U7NP20_9FIRM</name>
<dbReference type="EMBL" id="MPKA01000054">
    <property type="protein sequence ID" value="OLU47223.1"/>
    <property type="molecule type" value="Genomic_DNA"/>
</dbReference>
<organism evidence="1 2">
    <name type="scientific">Dubosiella newyorkensis</name>
    <dbReference type="NCBI Taxonomy" id="1862672"/>
    <lineage>
        <taxon>Bacteria</taxon>
        <taxon>Bacillati</taxon>
        <taxon>Bacillota</taxon>
        <taxon>Erysipelotrichia</taxon>
        <taxon>Erysipelotrichales</taxon>
        <taxon>Erysipelotrichaceae</taxon>
        <taxon>Dubosiella</taxon>
    </lineage>
</organism>
<sequence>MEQKEKFPYEIEDGAIMDFVDGKFMFVLKDHAWSEEEIKMLKKVRIAFCFTNDLAIFVLEGGDIDSSDFYFNIQECDEKDRLLSQEILPVEMVLVDQNNEICLKKSGAFSKEESTKIKDFLKRQSEISFMPGEYDVNVSGMQAAYEPYELLKYEQCAITI</sequence>